<dbReference type="InterPro" id="IPR036869">
    <property type="entry name" value="J_dom_sf"/>
</dbReference>
<dbReference type="PROSITE" id="PS50076">
    <property type="entry name" value="DNAJ_2"/>
    <property type="match status" value="1"/>
</dbReference>
<evidence type="ECO:0000256" key="4">
    <source>
        <dbReference type="ARBA" id="ARBA00022833"/>
    </source>
</evidence>
<dbReference type="FunFam" id="2.60.260.20:FF:000003">
    <property type="entry name" value="DnaJ subfamily A member 2"/>
    <property type="match status" value="1"/>
</dbReference>
<dbReference type="GO" id="GO:0006457">
    <property type="term" value="P:protein folding"/>
    <property type="evidence" value="ECO:0007669"/>
    <property type="project" value="InterPro"/>
</dbReference>
<evidence type="ECO:0000313" key="9">
    <source>
        <dbReference type="EMBL" id="CDS10263.1"/>
    </source>
</evidence>
<dbReference type="InterPro" id="IPR036410">
    <property type="entry name" value="HSP_DnaJ_Cys-rich_dom_sf"/>
</dbReference>
<protein>
    <submittedName>
        <fullName evidence="9">Uncharacterized protein</fullName>
    </submittedName>
</protein>
<dbReference type="Gene3D" id="2.60.260.20">
    <property type="entry name" value="Urease metallochaperone UreE, N-terminal domain"/>
    <property type="match status" value="2"/>
</dbReference>
<evidence type="ECO:0000259" key="8">
    <source>
        <dbReference type="PROSITE" id="PS51188"/>
    </source>
</evidence>
<dbReference type="InterPro" id="IPR002939">
    <property type="entry name" value="DnaJ_C"/>
</dbReference>
<reference evidence="9" key="1">
    <citation type="journal article" date="2014" name="Genome Announc.">
        <title>De novo whole-genome sequence and genome annotation of Lichtheimia ramosa.</title>
        <authorList>
            <person name="Linde J."/>
            <person name="Schwartze V."/>
            <person name="Binder U."/>
            <person name="Lass-Florl C."/>
            <person name="Voigt K."/>
            <person name="Horn F."/>
        </authorList>
    </citation>
    <scope>NUCLEOTIDE SEQUENCE</scope>
    <source>
        <strain evidence="9">JMRC FSU:6197</strain>
    </source>
</reference>
<evidence type="ECO:0000256" key="3">
    <source>
        <dbReference type="ARBA" id="ARBA00022771"/>
    </source>
</evidence>
<organism evidence="9">
    <name type="scientific">Lichtheimia ramosa</name>
    <dbReference type="NCBI Taxonomy" id="688394"/>
    <lineage>
        <taxon>Eukaryota</taxon>
        <taxon>Fungi</taxon>
        <taxon>Fungi incertae sedis</taxon>
        <taxon>Mucoromycota</taxon>
        <taxon>Mucoromycotina</taxon>
        <taxon>Mucoromycetes</taxon>
        <taxon>Mucorales</taxon>
        <taxon>Lichtheimiaceae</taxon>
        <taxon>Lichtheimia</taxon>
    </lineage>
</organism>
<dbReference type="PROSITE" id="PS51188">
    <property type="entry name" value="ZF_CR"/>
    <property type="match status" value="1"/>
</dbReference>
<dbReference type="PANTHER" id="PTHR43888">
    <property type="entry name" value="DNAJ-LIKE-2, ISOFORM A-RELATED"/>
    <property type="match status" value="1"/>
</dbReference>
<dbReference type="SMART" id="SM00271">
    <property type="entry name" value="DnaJ"/>
    <property type="match status" value="1"/>
</dbReference>
<dbReference type="Pfam" id="PF00226">
    <property type="entry name" value="DnaJ"/>
    <property type="match status" value="1"/>
</dbReference>
<dbReference type="InterPro" id="IPR001305">
    <property type="entry name" value="HSP_DnaJ_Cys-rich_dom"/>
</dbReference>
<dbReference type="EMBL" id="LK023335">
    <property type="protein sequence ID" value="CDS10263.1"/>
    <property type="molecule type" value="Genomic_DNA"/>
</dbReference>
<dbReference type="GO" id="GO:0051082">
    <property type="term" value="F:unfolded protein binding"/>
    <property type="evidence" value="ECO:0007669"/>
    <property type="project" value="InterPro"/>
</dbReference>
<dbReference type="SUPFAM" id="SSF46565">
    <property type="entry name" value="Chaperone J-domain"/>
    <property type="match status" value="1"/>
</dbReference>
<name>A0A077WT59_9FUNG</name>
<accession>A0A077WT59</accession>
<dbReference type="OrthoDB" id="550424at2759"/>
<proteinExistence type="predicted"/>
<keyword evidence="1 5" id="KW-0479">Metal-binding</keyword>
<dbReference type="CDD" id="cd06257">
    <property type="entry name" value="DnaJ"/>
    <property type="match status" value="1"/>
</dbReference>
<dbReference type="SUPFAM" id="SSF49493">
    <property type="entry name" value="HSP40/DnaJ peptide-binding domain"/>
    <property type="match status" value="2"/>
</dbReference>
<evidence type="ECO:0000256" key="1">
    <source>
        <dbReference type="ARBA" id="ARBA00022723"/>
    </source>
</evidence>
<dbReference type="CDD" id="cd10719">
    <property type="entry name" value="DnaJ_zf"/>
    <property type="match status" value="1"/>
</dbReference>
<dbReference type="SUPFAM" id="SSF57938">
    <property type="entry name" value="DnaJ/Hsp40 cysteine-rich domain"/>
    <property type="match status" value="1"/>
</dbReference>
<dbReference type="Pfam" id="PF01556">
    <property type="entry name" value="DnaJ_C"/>
    <property type="match status" value="1"/>
</dbReference>
<evidence type="ECO:0000256" key="2">
    <source>
        <dbReference type="ARBA" id="ARBA00022737"/>
    </source>
</evidence>
<dbReference type="InterPro" id="IPR044713">
    <property type="entry name" value="DNJA1/2-like"/>
</dbReference>
<sequence length="467" mass="52915">MPSAANLYKILGVSEHATQMEIREAAQYHPDRNPEGGEKASVIDHFIEVSTAYNILSDKERLKAYTDEKEEDTFYRADQTDVFEQVNTAFADEIRSRIDTTRMKERIREADLGLNVRTVLAVTLNELYTGTEKQLNYCRMIVCRECQGSQFIFREDKCQTCSGQGKVRRNRKKKSRLVTCDRCRGSGKVKNKKSCTVCRGLRYTESKESTTIAIPKGGPPTGKICLTNKGHEKHGPPRRQKSHVIVGLTLIGHSDFKLQKQHDLAICVPITLNEALFGFDRVLFTHLDGRKIKVFNPSGNVIDPFSKKYIRGEGMPIAYDSSRKGDLIITFDVQFPRKLVVTPSQKEQLVKILGQQDDIPTVPFERVSHDGIGNYRPTDTSSSSSDASTVHERALVDDTNDNTNPLSDPGFCDHCNTKPLFDETDMFGDKYHESRLGLDVFLDMLGLHDPYEDYDDDDSDDEEDIFY</sequence>
<keyword evidence="3 5" id="KW-0863">Zinc-finger</keyword>
<feature type="zinc finger region" description="CR-type" evidence="5">
    <location>
        <begin position="130"/>
        <end position="207"/>
    </location>
</feature>
<evidence type="ECO:0000259" key="7">
    <source>
        <dbReference type="PROSITE" id="PS50076"/>
    </source>
</evidence>
<feature type="domain" description="CR-type" evidence="8">
    <location>
        <begin position="130"/>
        <end position="207"/>
    </location>
</feature>
<dbReference type="GO" id="GO:0008270">
    <property type="term" value="F:zinc ion binding"/>
    <property type="evidence" value="ECO:0007669"/>
    <property type="project" value="UniProtKB-KW"/>
</dbReference>
<evidence type="ECO:0000256" key="6">
    <source>
        <dbReference type="SAM" id="MobiDB-lite"/>
    </source>
</evidence>
<dbReference type="InterPro" id="IPR008971">
    <property type="entry name" value="HSP40/DnaJ_pept-bd"/>
</dbReference>
<feature type="region of interest" description="Disordered" evidence="6">
    <location>
        <begin position="367"/>
        <end position="390"/>
    </location>
</feature>
<dbReference type="PRINTS" id="PR00625">
    <property type="entry name" value="JDOMAIN"/>
</dbReference>
<feature type="domain" description="J" evidence="7">
    <location>
        <begin position="6"/>
        <end position="70"/>
    </location>
</feature>
<dbReference type="Gene3D" id="2.10.230.10">
    <property type="entry name" value="Heat shock protein DnaJ, cysteine-rich domain"/>
    <property type="match status" value="1"/>
</dbReference>
<keyword evidence="4 5" id="KW-0862">Zinc</keyword>
<feature type="compositionally biased region" description="Low complexity" evidence="6">
    <location>
        <begin position="378"/>
        <end position="388"/>
    </location>
</feature>
<gene>
    <name evidence="9" type="ORF">LRAMOSA02939</name>
</gene>
<evidence type="ECO:0000256" key="5">
    <source>
        <dbReference type="PROSITE-ProRule" id="PRU00546"/>
    </source>
</evidence>
<keyword evidence="2" id="KW-0677">Repeat</keyword>
<dbReference type="Gene3D" id="1.10.287.110">
    <property type="entry name" value="DnaJ domain"/>
    <property type="match status" value="1"/>
</dbReference>
<dbReference type="InterPro" id="IPR001623">
    <property type="entry name" value="DnaJ_domain"/>
</dbReference>
<dbReference type="AlphaFoldDB" id="A0A077WT59"/>
<dbReference type="GO" id="GO:0030544">
    <property type="term" value="F:Hsp70 protein binding"/>
    <property type="evidence" value="ECO:0007669"/>
    <property type="project" value="InterPro"/>
</dbReference>